<sequence>MDQADDVCIKAGMKKAIESDSTHVEDGIEYVRFLVFEDIENGTLKAHLNDPLKTPLNWRTRLQIVIGVAAALVALEGFNCTIFAYGQLGTRKAYTMEGECKSSKAGPNGDLLTVRRVINGLVEHFVHVPYRHSKLTCLLCDSLGAKIKTCIITIVSPAVHCLEETLSTLDYAHRAKHIRNKPEVMADQTEQMAVIIEIHQKVKNCSNIDNKLDASQKKAGEIDAQYTTVQHVNSSPMCLIDQIP</sequence>
<evidence type="ECO:0000313" key="1">
    <source>
        <dbReference type="EMBL" id="KAI8021986.1"/>
    </source>
</evidence>
<accession>A0ACC0ICB3</accession>
<keyword evidence="2" id="KW-1185">Reference proteome</keyword>
<gene>
    <name evidence="1" type="ORF">LOK49_LG03G00276</name>
</gene>
<proteinExistence type="predicted"/>
<organism evidence="1 2">
    <name type="scientific">Camellia lanceoleosa</name>
    <dbReference type="NCBI Taxonomy" id="1840588"/>
    <lineage>
        <taxon>Eukaryota</taxon>
        <taxon>Viridiplantae</taxon>
        <taxon>Streptophyta</taxon>
        <taxon>Embryophyta</taxon>
        <taxon>Tracheophyta</taxon>
        <taxon>Spermatophyta</taxon>
        <taxon>Magnoliopsida</taxon>
        <taxon>eudicotyledons</taxon>
        <taxon>Gunneridae</taxon>
        <taxon>Pentapetalae</taxon>
        <taxon>asterids</taxon>
        <taxon>Ericales</taxon>
        <taxon>Theaceae</taxon>
        <taxon>Camellia</taxon>
    </lineage>
</organism>
<protein>
    <submittedName>
        <fullName evidence="1">Kinesin-like protein KIN-5C</fullName>
    </submittedName>
</protein>
<name>A0ACC0ICB3_9ERIC</name>
<dbReference type="EMBL" id="CM045763">
    <property type="protein sequence ID" value="KAI8021986.1"/>
    <property type="molecule type" value="Genomic_DNA"/>
</dbReference>
<dbReference type="Proteomes" id="UP001060215">
    <property type="component" value="Chromosome 6"/>
</dbReference>
<evidence type="ECO:0000313" key="2">
    <source>
        <dbReference type="Proteomes" id="UP001060215"/>
    </source>
</evidence>
<reference evidence="1 2" key="1">
    <citation type="journal article" date="2022" name="Plant J.">
        <title>Chromosome-level genome of Camellia lanceoleosa provides a valuable resource for understanding genome evolution and self-incompatibility.</title>
        <authorList>
            <person name="Gong W."/>
            <person name="Xiao S."/>
            <person name="Wang L."/>
            <person name="Liao Z."/>
            <person name="Chang Y."/>
            <person name="Mo W."/>
            <person name="Hu G."/>
            <person name="Li W."/>
            <person name="Zhao G."/>
            <person name="Zhu H."/>
            <person name="Hu X."/>
            <person name="Ji K."/>
            <person name="Xiang X."/>
            <person name="Song Q."/>
            <person name="Yuan D."/>
            <person name="Jin S."/>
            <person name="Zhang L."/>
        </authorList>
    </citation>
    <scope>NUCLEOTIDE SEQUENCE [LARGE SCALE GENOMIC DNA]</scope>
    <source>
        <strain evidence="1">SQ_2022a</strain>
    </source>
</reference>
<comment type="caution">
    <text evidence="1">The sequence shown here is derived from an EMBL/GenBank/DDBJ whole genome shotgun (WGS) entry which is preliminary data.</text>
</comment>